<evidence type="ECO:0000313" key="2">
    <source>
        <dbReference type="Proteomes" id="UP000275076"/>
    </source>
</evidence>
<dbReference type="SUPFAM" id="SSF49899">
    <property type="entry name" value="Concanavalin A-like lectins/glucanases"/>
    <property type="match status" value="1"/>
</dbReference>
<sequence>MGYHQFAEGELLYKNNLSAPEDIDDWKVEGEMIARFKKNTLFLKNKLDPAIHGDKSHWVFWCPIDFPDNIMIQWEFCPIAEPGLCMMFFAATGRKGEDIFDQSLPNRTGLYPQYHSGAINALHLSYFRHKQAEERAFRTCNLRKSFGFHLVAHGADPLPPVTDVIEPYHMKVVKYDEIVQFSINELPILEWEDDGQKFGPVYKGGKIGIRQMAPMEAAYSNFTVHRAVSIKEAKGRVSSV</sequence>
<protein>
    <submittedName>
        <fullName evidence="1">DUF1961 family protein</fullName>
    </submittedName>
</protein>
<dbReference type="EMBL" id="RBVX01000001">
    <property type="protein sequence ID" value="RSL35232.1"/>
    <property type="molecule type" value="Genomic_DNA"/>
</dbReference>
<proteinExistence type="predicted"/>
<dbReference type="RefSeq" id="WP_125553660.1">
    <property type="nucleotide sequence ID" value="NZ_RBVX01000001.1"/>
</dbReference>
<dbReference type="Pfam" id="PF09224">
    <property type="entry name" value="DUF1961"/>
    <property type="match status" value="1"/>
</dbReference>
<reference evidence="1 2" key="1">
    <citation type="submission" date="2018-10" db="EMBL/GenBank/DDBJ databases">
        <title>Draft genome sequence of Bacillus salarius IM0101, isolated from a hypersaline soil in Inner Mongolia, China.</title>
        <authorList>
            <person name="Yamprayoonswat W."/>
            <person name="Boonvisut S."/>
            <person name="Jumpathong W."/>
            <person name="Sittihan S."/>
            <person name="Ruangsuj P."/>
            <person name="Wanthongcharoen S."/>
            <person name="Thongpramul N."/>
            <person name="Pimmason S."/>
            <person name="Yu B."/>
            <person name="Yasawong M."/>
        </authorList>
    </citation>
    <scope>NUCLEOTIDE SEQUENCE [LARGE SCALE GENOMIC DNA]</scope>
    <source>
        <strain evidence="1 2">IM0101</strain>
    </source>
</reference>
<accession>A0A3R9QX12</accession>
<keyword evidence="2" id="KW-1185">Reference proteome</keyword>
<dbReference type="Gene3D" id="2.60.120.200">
    <property type="match status" value="1"/>
</dbReference>
<dbReference type="AlphaFoldDB" id="A0A3R9QX12"/>
<dbReference type="InterPro" id="IPR013320">
    <property type="entry name" value="ConA-like_dom_sf"/>
</dbReference>
<organism evidence="1 2">
    <name type="scientific">Salibacterium salarium</name>
    <dbReference type="NCBI Taxonomy" id="284579"/>
    <lineage>
        <taxon>Bacteria</taxon>
        <taxon>Bacillati</taxon>
        <taxon>Bacillota</taxon>
        <taxon>Bacilli</taxon>
        <taxon>Bacillales</taxon>
        <taxon>Bacillaceae</taxon>
    </lineage>
</organism>
<name>A0A3R9QX12_9BACI</name>
<dbReference type="OrthoDB" id="7171052at2"/>
<comment type="caution">
    <text evidence="1">The sequence shown here is derived from an EMBL/GenBank/DDBJ whole genome shotgun (WGS) entry which is preliminary data.</text>
</comment>
<dbReference type="InterPro" id="IPR015305">
    <property type="entry name" value="DUF1961"/>
</dbReference>
<dbReference type="Proteomes" id="UP000275076">
    <property type="component" value="Unassembled WGS sequence"/>
</dbReference>
<evidence type="ECO:0000313" key="1">
    <source>
        <dbReference type="EMBL" id="RSL35232.1"/>
    </source>
</evidence>
<gene>
    <name evidence="1" type="ORF">D7Z54_01265</name>
</gene>